<sequence length="63" mass="7069">MPMLCVLTASLQDCSRSALRTVKTQEQFSENGKKCHYVDAFKLPMIDCADLQYGHEQAASVFL</sequence>
<comment type="caution">
    <text evidence="1">The sequence shown here is derived from an EMBL/GenBank/DDBJ whole genome shotgun (WGS) entry which is preliminary data.</text>
</comment>
<reference evidence="1" key="2">
    <citation type="submission" date="2020-11" db="EMBL/GenBank/DDBJ databases">
        <authorList>
            <person name="McCartney M.A."/>
            <person name="Auch B."/>
            <person name="Kono T."/>
            <person name="Mallez S."/>
            <person name="Becker A."/>
            <person name="Gohl D.M."/>
            <person name="Silverstein K.A.T."/>
            <person name="Koren S."/>
            <person name="Bechman K.B."/>
            <person name="Herman A."/>
            <person name="Abrahante J.E."/>
            <person name="Garbe J."/>
        </authorList>
    </citation>
    <scope>NUCLEOTIDE SEQUENCE</scope>
    <source>
        <strain evidence="1">Duluth1</strain>
        <tissue evidence="1">Whole animal</tissue>
    </source>
</reference>
<protein>
    <submittedName>
        <fullName evidence="1">Uncharacterized protein</fullName>
    </submittedName>
</protein>
<dbReference type="EMBL" id="JAIWYP010000003">
    <property type="protein sequence ID" value="KAH3858767.1"/>
    <property type="molecule type" value="Genomic_DNA"/>
</dbReference>
<reference evidence="1" key="1">
    <citation type="journal article" date="2019" name="bioRxiv">
        <title>The Genome of the Zebra Mussel, Dreissena polymorpha: A Resource for Invasive Species Research.</title>
        <authorList>
            <person name="McCartney M.A."/>
            <person name="Auch B."/>
            <person name="Kono T."/>
            <person name="Mallez S."/>
            <person name="Zhang Y."/>
            <person name="Obille A."/>
            <person name="Becker A."/>
            <person name="Abrahante J.E."/>
            <person name="Garbe J."/>
            <person name="Badalamenti J.P."/>
            <person name="Herman A."/>
            <person name="Mangelson H."/>
            <person name="Liachko I."/>
            <person name="Sullivan S."/>
            <person name="Sone E.D."/>
            <person name="Koren S."/>
            <person name="Silverstein K.A.T."/>
            <person name="Beckman K.B."/>
            <person name="Gohl D.M."/>
        </authorList>
    </citation>
    <scope>NUCLEOTIDE SEQUENCE</scope>
    <source>
        <strain evidence="1">Duluth1</strain>
        <tissue evidence="1">Whole animal</tissue>
    </source>
</reference>
<evidence type="ECO:0000313" key="2">
    <source>
        <dbReference type="Proteomes" id="UP000828390"/>
    </source>
</evidence>
<organism evidence="1 2">
    <name type="scientific">Dreissena polymorpha</name>
    <name type="common">Zebra mussel</name>
    <name type="synonym">Mytilus polymorpha</name>
    <dbReference type="NCBI Taxonomy" id="45954"/>
    <lineage>
        <taxon>Eukaryota</taxon>
        <taxon>Metazoa</taxon>
        <taxon>Spiralia</taxon>
        <taxon>Lophotrochozoa</taxon>
        <taxon>Mollusca</taxon>
        <taxon>Bivalvia</taxon>
        <taxon>Autobranchia</taxon>
        <taxon>Heteroconchia</taxon>
        <taxon>Euheterodonta</taxon>
        <taxon>Imparidentia</taxon>
        <taxon>Neoheterodontei</taxon>
        <taxon>Myida</taxon>
        <taxon>Dreissenoidea</taxon>
        <taxon>Dreissenidae</taxon>
        <taxon>Dreissena</taxon>
    </lineage>
</organism>
<name>A0A9D4R9P2_DREPO</name>
<proteinExistence type="predicted"/>
<evidence type="ECO:0000313" key="1">
    <source>
        <dbReference type="EMBL" id="KAH3858767.1"/>
    </source>
</evidence>
<dbReference type="Proteomes" id="UP000828390">
    <property type="component" value="Unassembled WGS sequence"/>
</dbReference>
<gene>
    <name evidence="1" type="ORF">DPMN_101396</name>
</gene>
<accession>A0A9D4R9P2</accession>
<keyword evidence="2" id="KW-1185">Reference proteome</keyword>
<dbReference type="AlphaFoldDB" id="A0A9D4R9P2"/>